<proteinExistence type="predicted"/>
<dbReference type="AlphaFoldDB" id="A0A1I5PHL9"/>
<feature type="transmembrane region" description="Helical" evidence="1">
    <location>
        <begin position="67"/>
        <end position="89"/>
    </location>
</feature>
<keyword evidence="1" id="KW-0472">Membrane</keyword>
<dbReference type="GO" id="GO:0080120">
    <property type="term" value="P:CAAX-box protein maturation"/>
    <property type="evidence" value="ECO:0007669"/>
    <property type="project" value="UniProtKB-ARBA"/>
</dbReference>
<protein>
    <recommendedName>
        <fullName evidence="2">CAAX prenyl protease 2/Lysostaphin resistance protein A-like domain-containing protein</fullName>
    </recommendedName>
</protein>
<dbReference type="STRING" id="441119.SAMN04488047_105101"/>
<dbReference type="GO" id="GO:0004175">
    <property type="term" value="F:endopeptidase activity"/>
    <property type="evidence" value="ECO:0007669"/>
    <property type="project" value="UniProtKB-ARBA"/>
</dbReference>
<feature type="transmembrane region" description="Helical" evidence="1">
    <location>
        <begin position="142"/>
        <end position="159"/>
    </location>
</feature>
<dbReference type="RefSeq" id="WP_093420285.1">
    <property type="nucleotide sequence ID" value="NZ_FOXA01000005.1"/>
</dbReference>
<feature type="transmembrane region" description="Helical" evidence="1">
    <location>
        <begin position="180"/>
        <end position="198"/>
    </location>
</feature>
<keyword evidence="1" id="KW-1133">Transmembrane helix</keyword>
<evidence type="ECO:0000259" key="2">
    <source>
        <dbReference type="Pfam" id="PF02517"/>
    </source>
</evidence>
<keyword evidence="1" id="KW-0812">Transmembrane</keyword>
<gene>
    <name evidence="3" type="ORF">SAMN04488047_105101</name>
</gene>
<evidence type="ECO:0000313" key="4">
    <source>
        <dbReference type="Proteomes" id="UP000199356"/>
    </source>
</evidence>
<reference evidence="3 4" key="1">
    <citation type="submission" date="2016-10" db="EMBL/GenBank/DDBJ databases">
        <authorList>
            <person name="de Groot N.N."/>
        </authorList>
    </citation>
    <scope>NUCLEOTIDE SEQUENCE [LARGE SCALE GENOMIC DNA]</scope>
    <source>
        <strain evidence="3 4">DSM 19547</strain>
    </source>
</reference>
<name>A0A1I5PHL9_9RHOB</name>
<feature type="transmembrane region" description="Helical" evidence="1">
    <location>
        <begin position="21"/>
        <end position="47"/>
    </location>
</feature>
<feature type="transmembrane region" description="Helical" evidence="1">
    <location>
        <begin position="109"/>
        <end position="130"/>
    </location>
</feature>
<feature type="domain" description="CAAX prenyl protease 2/Lysostaphin resistance protein A-like" evidence="2">
    <location>
        <begin position="145"/>
        <end position="241"/>
    </location>
</feature>
<accession>A0A1I5PHL9</accession>
<dbReference type="EMBL" id="FOXA01000005">
    <property type="protein sequence ID" value="SFP33300.1"/>
    <property type="molecule type" value="Genomic_DNA"/>
</dbReference>
<feature type="transmembrane region" description="Helical" evidence="1">
    <location>
        <begin position="270"/>
        <end position="288"/>
    </location>
</feature>
<evidence type="ECO:0000313" key="3">
    <source>
        <dbReference type="EMBL" id="SFP33300.1"/>
    </source>
</evidence>
<dbReference type="InterPro" id="IPR003675">
    <property type="entry name" value="Rce1/LyrA-like_dom"/>
</dbReference>
<keyword evidence="4" id="KW-1185">Reference proteome</keyword>
<organism evidence="3 4">
    <name type="scientific">Tranquillimonas alkanivorans</name>
    <dbReference type="NCBI Taxonomy" id="441119"/>
    <lineage>
        <taxon>Bacteria</taxon>
        <taxon>Pseudomonadati</taxon>
        <taxon>Pseudomonadota</taxon>
        <taxon>Alphaproteobacteria</taxon>
        <taxon>Rhodobacterales</taxon>
        <taxon>Roseobacteraceae</taxon>
        <taxon>Tranquillimonas</taxon>
    </lineage>
</organism>
<feature type="transmembrane region" description="Helical" evidence="1">
    <location>
        <begin position="236"/>
        <end position="258"/>
    </location>
</feature>
<evidence type="ECO:0000256" key="1">
    <source>
        <dbReference type="SAM" id="Phobius"/>
    </source>
</evidence>
<sequence>MPSNLFRRYVAPATARPQVWRLILGLVLSLAVYAGWVALILATMVAVSGVDSATAWARALAEGATPTATLVLFISFLGMAAGPMLAARLLHGRGPATLFGPRVRVLRDFVVAALAVAAIYAPGLVIWSLIYDAVPNLDLWLWLAYLPAALLGILIQTGAEELVFRGYMTQQLAARFRSPLIWLAGPAVLFGLVHYNPATAGDNAWLLVGSATVFGLVAADLTRVTGSLGAAWGFHFANNLVAILILATAGTIEGLSLYLTPYPAEAGGMVRALMGGDILLMLLVWALLRRLLPR</sequence>
<dbReference type="OrthoDB" id="7171777at2"/>
<dbReference type="Proteomes" id="UP000199356">
    <property type="component" value="Unassembled WGS sequence"/>
</dbReference>
<dbReference type="Pfam" id="PF02517">
    <property type="entry name" value="Rce1-like"/>
    <property type="match status" value="1"/>
</dbReference>
<feature type="transmembrane region" description="Helical" evidence="1">
    <location>
        <begin position="204"/>
        <end position="224"/>
    </location>
</feature>